<keyword evidence="2" id="KW-1185">Reference proteome</keyword>
<name>A0ABV0MZD4_9TELE</name>
<dbReference type="InterPro" id="IPR013320">
    <property type="entry name" value="ConA-like_dom_sf"/>
</dbReference>
<evidence type="ECO:0000313" key="1">
    <source>
        <dbReference type="EMBL" id="MEQ2164499.1"/>
    </source>
</evidence>
<accession>A0ABV0MZD4</accession>
<organism evidence="1 2">
    <name type="scientific">Goodea atripinnis</name>
    <dbReference type="NCBI Taxonomy" id="208336"/>
    <lineage>
        <taxon>Eukaryota</taxon>
        <taxon>Metazoa</taxon>
        <taxon>Chordata</taxon>
        <taxon>Craniata</taxon>
        <taxon>Vertebrata</taxon>
        <taxon>Euteleostomi</taxon>
        <taxon>Actinopterygii</taxon>
        <taxon>Neopterygii</taxon>
        <taxon>Teleostei</taxon>
        <taxon>Neoteleostei</taxon>
        <taxon>Acanthomorphata</taxon>
        <taxon>Ovalentaria</taxon>
        <taxon>Atherinomorphae</taxon>
        <taxon>Cyprinodontiformes</taxon>
        <taxon>Goodeidae</taxon>
        <taxon>Goodea</taxon>
    </lineage>
</organism>
<dbReference type="Proteomes" id="UP001476798">
    <property type="component" value="Unassembled WGS sequence"/>
</dbReference>
<evidence type="ECO:0000313" key="2">
    <source>
        <dbReference type="Proteomes" id="UP001476798"/>
    </source>
</evidence>
<proteinExistence type="predicted"/>
<protein>
    <recommendedName>
        <fullName evidence="3">Galectin</fullName>
    </recommendedName>
</protein>
<reference evidence="1 2" key="1">
    <citation type="submission" date="2021-06" db="EMBL/GenBank/DDBJ databases">
        <authorList>
            <person name="Palmer J.M."/>
        </authorList>
    </citation>
    <scope>NUCLEOTIDE SEQUENCE [LARGE SCALE GENOMIC DNA]</scope>
    <source>
        <strain evidence="1 2">GA_2019</strain>
        <tissue evidence="1">Muscle</tissue>
    </source>
</reference>
<dbReference type="EMBL" id="JAHRIO010020359">
    <property type="protein sequence ID" value="MEQ2164499.1"/>
    <property type="molecule type" value="Genomic_DNA"/>
</dbReference>
<sequence>LSFTLDIVYYFFPLCSYHSVLQEGKYYRKEQQSALITFQHFQPLANLAVFSKYFLGNCETRVLESLPSWSTRVYLETHGAAGMIIKNMSFKVGQTMIICGITIEFTPAEFVVTLSDGSTIHFTNRMGAEKYSVTSFDGEARIQSIEIK</sequence>
<evidence type="ECO:0008006" key="3">
    <source>
        <dbReference type="Google" id="ProtNLM"/>
    </source>
</evidence>
<gene>
    <name evidence="1" type="ORF">GOODEAATRI_007343</name>
</gene>
<comment type="caution">
    <text evidence="1">The sequence shown here is derived from an EMBL/GenBank/DDBJ whole genome shotgun (WGS) entry which is preliminary data.</text>
</comment>
<feature type="non-terminal residue" evidence="1">
    <location>
        <position position="1"/>
    </location>
</feature>
<dbReference type="SUPFAM" id="SSF49899">
    <property type="entry name" value="Concanavalin A-like lectins/glucanases"/>
    <property type="match status" value="1"/>
</dbReference>